<dbReference type="EMBL" id="SLWA01000002">
    <property type="protein sequence ID" value="TCN59511.1"/>
    <property type="molecule type" value="Genomic_DNA"/>
</dbReference>
<comment type="caution">
    <text evidence="2">The sequence shown here is derived from an EMBL/GenBank/DDBJ whole genome shotgun (WGS) entry which is preliminary data.</text>
</comment>
<dbReference type="Proteomes" id="UP000295270">
    <property type="component" value="Unassembled WGS sequence"/>
</dbReference>
<evidence type="ECO:0000313" key="2">
    <source>
        <dbReference type="EMBL" id="TCN59511.1"/>
    </source>
</evidence>
<gene>
    <name evidence="2" type="ORF">EV142_102129</name>
</gene>
<organism evidence="2 3">
    <name type="scientific">Flavobacterium circumlabens</name>
    <dbReference type="NCBI Taxonomy" id="2133765"/>
    <lineage>
        <taxon>Bacteria</taxon>
        <taxon>Pseudomonadati</taxon>
        <taxon>Bacteroidota</taxon>
        <taxon>Flavobacteriia</taxon>
        <taxon>Flavobacteriales</taxon>
        <taxon>Flavobacteriaceae</taxon>
        <taxon>Flavobacterium</taxon>
    </lineage>
</organism>
<reference evidence="2 3" key="1">
    <citation type="journal article" date="2015" name="Stand. Genomic Sci.">
        <title>Genomic Encyclopedia of Bacterial and Archaeal Type Strains, Phase III: the genomes of soil and plant-associated and newly described type strains.</title>
        <authorList>
            <person name="Whitman W.B."/>
            <person name="Woyke T."/>
            <person name="Klenk H.P."/>
            <person name="Zhou Y."/>
            <person name="Lilburn T.G."/>
            <person name="Beck B.J."/>
            <person name="De Vos P."/>
            <person name="Vandamme P."/>
            <person name="Eisen J.A."/>
            <person name="Garrity G."/>
            <person name="Hugenholtz P."/>
            <person name="Kyrpides N.C."/>
        </authorList>
    </citation>
    <scope>NUCLEOTIDE SEQUENCE [LARGE SCALE GENOMIC DNA]</scope>
    <source>
        <strain evidence="2 3">P5626</strain>
    </source>
</reference>
<name>A0ABY2B1Q1_9FLAO</name>
<feature type="coiled-coil region" evidence="1">
    <location>
        <begin position="6"/>
        <end position="43"/>
    </location>
</feature>
<proteinExistence type="predicted"/>
<accession>A0ABY2B1Q1</accession>
<evidence type="ECO:0000313" key="3">
    <source>
        <dbReference type="Proteomes" id="UP000295270"/>
    </source>
</evidence>
<keyword evidence="3" id="KW-1185">Reference proteome</keyword>
<keyword evidence="1" id="KW-0175">Coiled coil</keyword>
<sequence length="49" mass="5764">MVQQPHNKSKKKLKILDTKLAQIEEKIKKLKGVKKQIAYLKNEVEKEDC</sequence>
<protein>
    <submittedName>
        <fullName evidence="2">Uncharacterized protein</fullName>
    </submittedName>
</protein>
<evidence type="ECO:0000256" key="1">
    <source>
        <dbReference type="SAM" id="Coils"/>
    </source>
</evidence>